<sequence length="133" mass="14539">MPTTTNTDEPDAPDGVQIDLISGERMDGMATMEKIRMILDGVHDGNIVILEEGLTPDEESRLIEVTMAEISPDEFNGIEIETYPKSDTRKSSLLGRIMGGDEPTTKLTVIGPANQIKTLHKDETLISALVSRD</sequence>
<dbReference type="KEGG" id="nas:GCU68_06230"/>
<dbReference type="AlphaFoldDB" id="A0A5P9P1Z3"/>
<keyword evidence="2" id="KW-1185">Reference proteome</keyword>
<protein>
    <submittedName>
        <fullName evidence="1">DUF2073 domain-containing protein</fullName>
    </submittedName>
</protein>
<accession>A0A5P9P1Z3</accession>
<dbReference type="GeneID" id="42300627"/>
<evidence type="ECO:0000313" key="1">
    <source>
        <dbReference type="EMBL" id="QFU82155.1"/>
    </source>
</evidence>
<proteinExistence type="predicted"/>
<name>A0A5P9P1Z3_9EURY</name>
<reference evidence="1 2" key="1">
    <citation type="journal article" date="2007" name="Int. J. Syst. Evol. Microbiol.">
        <title>Natronorubrum sulfidifaciens sp. nov., an extremely haloalkaliphilic archaeon isolated from Aiding salt lake in Xin-Jiang, China.</title>
        <authorList>
            <person name="Cui H.L."/>
            <person name="Tohty D."/>
            <person name="Liu H.C."/>
            <person name="Liu S.J."/>
            <person name="Oren A."/>
            <person name="Zhou P.J."/>
        </authorList>
    </citation>
    <scope>NUCLEOTIDE SEQUENCE [LARGE SCALE GENOMIC DNA]</scope>
    <source>
        <strain evidence="1 2">7-3</strain>
    </source>
</reference>
<dbReference type="OrthoDB" id="74375at2157"/>
<dbReference type="RefSeq" id="WP_152939914.1">
    <property type="nucleotide sequence ID" value="NZ_CP045488.1"/>
</dbReference>
<dbReference type="InterPro" id="IPR012017">
    <property type="entry name" value="OapB-like"/>
</dbReference>
<gene>
    <name evidence="1" type="ORF">GCU68_06230</name>
</gene>
<dbReference type="PIRSF" id="PIRSF004977">
    <property type="entry name" value="UCP004977"/>
    <property type="match status" value="1"/>
</dbReference>
<dbReference type="Pfam" id="PF09846">
    <property type="entry name" value="OapB"/>
    <property type="match status" value="1"/>
</dbReference>
<dbReference type="EMBL" id="CP045488">
    <property type="protein sequence ID" value="QFU82155.1"/>
    <property type="molecule type" value="Genomic_DNA"/>
</dbReference>
<dbReference type="Proteomes" id="UP000326170">
    <property type="component" value="Chromosome"/>
</dbReference>
<evidence type="ECO:0000313" key="2">
    <source>
        <dbReference type="Proteomes" id="UP000326170"/>
    </source>
</evidence>
<organism evidence="1 2">
    <name type="scientific">Natronorubrum aibiense</name>
    <dbReference type="NCBI Taxonomy" id="348826"/>
    <lineage>
        <taxon>Archaea</taxon>
        <taxon>Methanobacteriati</taxon>
        <taxon>Methanobacteriota</taxon>
        <taxon>Stenosarchaea group</taxon>
        <taxon>Halobacteria</taxon>
        <taxon>Halobacteriales</taxon>
        <taxon>Natrialbaceae</taxon>
        <taxon>Natronorubrum</taxon>
    </lineage>
</organism>